<dbReference type="EMBL" id="CARXXK010000003">
    <property type="protein sequence ID" value="CAI6360554.1"/>
    <property type="molecule type" value="Genomic_DNA"/>
</dbReference>
<comment type="caution">
    <text evidence="1">The sequence shown here is derived from an EMBL/GenBank/DDBJ whole genome shotgun (WGS) entry which is preliminary data.</text>
</comment>
<organism evidence="1 3">
    <name type="scientific">Macrosiphum euphorbiae</name>
    <name type="common">potato aphid</name>
    <dbReference type="NCBI Taxonomy" id="13131"/>
    <lineage>
        <taxon>Eukaryota</taxon>
        <taxon>Metazoa</taxon>
        <taxon>Ecdysozoa</taxon>
        <taxon>Arthropoda</taxon>
        <taxon>Hexapoda</taxon>
        <taxon>Insecta</taxon>
        <taxon>Pterygota</taxon>
        <taxon>Neoptera</taxon>
        <taxon>Paraneoptera</taxon>
        <taxon>Hemiptera</taxon>
        <taxon>Sternorrhyncha</taxon>
        <taxon>Aphidomorpha</taxon>
        <taxon>Aphidoidea</taxon>
        <taxon>Aphididae</taxon>
        <taxon>Macrosiphini</taxon>
        <taxon>Macrosiphum</taxon>
    </lineage>
</organism>
<sequence>MSLTNLQKKKTLLLLLEEIDDEELLMKFMFKKNQNVHDMFQTRKSEGFFSVLIEKHLFRDQRKFREFFRLSYDQFTYVLNLIEDDIKCNAYNRHKEPINPAEKLALTLR</sequence>
<evidence type="ECO:0000313" key="2">
    <source>
        <dbReference type="EMBL" id="CAI6360554.1"/>
    </source>
</evidence>
<gene>
    <name evidence="1" type="ORF">MEUPH1_LOCUS11072</name>
    <name evidence="2" type="ORF">MEUPH1_LOCUS15843</name>
</gene>
<accession>A0AAV0WH67</accession>
<dbReference type="EMBL" id="CARXXK010000002">
    <property type="protein sequence ID" value="CAI6355186.1"/>
    <property type="molecule type" value="Genomic_DNA"/>
</dbReference>
<proteinExistence type="predicted"/>
<evidence type="ECO:0000313" key="1">
    <source>
        <dbReference type="EMBL" id="CAI6355186.1"/>
    </source>
</evidence>
<evidence type="ECO:0000313" key="3">
    <source>
        <dbReference type="Proteomes" id="UP001160148"/>
    </source>
</evidence>
<keyword evidence="3" id="KW-1185">Reference proteome</keyword>
<protein>
    <submittedName>
        <fullName evidence="1">Uncharacterized protein</fullName>
    </submittedName>
</protein>
<name>A0AAV0WH67_9HEMI</name>
<dbReference type="Proteomes" id="UP001160148">
    <property type="component" value="Unassembled WGS sequence"/>
</dbReference>
<dbReference type="AlphaFoldDB" id="A0AAV0WH67"/>
<reference evidence="1 3" key="1">
    <citation type="submission" date="2023-01" db="EMBL/GenBank/DDBJ databases">
        <authorList>
            <person name="Whitehead M."/>
        </authorList>
    </citation>
    <scope>NUCLEOTIDE SEQUENCE [LARGE SCALE GENOMIC DNA]</scope>
</reference>